<dbReference type="InterPro" id="IPR001478">
    <property type="entry name" value="PDZ"/>
</dbReference>
<proteinExistence type="predicted"/>
<reference evidence="2" key="2">
    <citation type="journal article" date="2022" name="Res Sq">
        <title>Comparative Genomics Reveals Insights into the Divergent Evolution of Astigmatic Mites and Household Pest Adaptations.</title>
        <authorList>
            <person name="Xiong Q."/>
            <person name="Wan A.T.-Y."/>
            <person name="Liu X.-Y."/>
            <person name="Fung C.S.-H."/>
            <person name="Xiao X."/>
            <person name="Malainual N."/>
            <person name="Hou J."/>
            <person name="Wang L."/>
            <person name="Wang M."/>
            <person name="Yang K."/>
            <person name="Cui Y."/>
            <person name="Leung E."/>
            <person name="Nong W."/>
            <person name="Shin S.-K."/>
            <person name="Au S."/>
            <person name="Jeong K.Y."/>
            <person name="Chew F.T."/>
            <person name="Hui J."/>
            <person name="Leung T.F."/>
            <person name="Tungtrongchitr A."/>
            <person name="Zhong N."/>
            <person name="Liu Z."/>
            <person name="Tsui S."/>
        </authorList>
    </citation>
    <scope>NUCLEOTIDE SEQUENCE</scope>
    <source>
        <strain evidence="2">Derf</strain>
        <tissue evidence="2">Whole organism</tissue>
    </source>
</reference>
<dbReference type="EMBL" id="ASGP02000001">
    <property type="protein sequence ID" value="KAH9525896.1"/>
    <property type="molecule type" value="Genomic_DNA"/>
</dbReference>
<feature type="domain" description="PDZ" evidence="1">
    <location>
        <begin position="172"/>
        <end position="259"/>
    </location>
</feature>
<organism evidence="2 3">
    <name type="scientific">Dermatophagoides farinae</name>
    <name type="common">American house dust mite</name>
    <dbReference type="NCBI Taxonomy" id="6954"/>
    <lineage>
        <taxon>Eukaryota</taxon>
        <taxon>Metazoa</taxon>
        <taxon>Ecdysozoa</taxon>
        <taxon>Arthropoda</taxon>
        <taxon>Chelicerata</taxon>
        <taxon>Arachnida</taxon>
        <taxon>Acari</taxon>
        <taxon>Acariformes</taxon>
        <taxon>Sarcoptiformes</taxon>
        <taxon>Astigmata</taxon>
        <taxon>Psoroptidia</taxon>
        <taxon>Analgoidea</taxon>
        <taxon>Pyroglyphidae</taxon>
        <taxon>Dermatophagoidinae</taxon>
        <taxon>Dermatophagoides</taxon>
    </lineage>
</organism>
<dbReference type="AlphaFoldDB" id="A0A922L7A0"/>
<keyword evidence="3" id="KW-1185">Reference proteome</keyword>
<dbReference type="PANTHER" id="PTHR19964:SF92">
    <property type="entry name" value="PATJ HOMOLOG"/>
    <property type="match status" value="1"/>
</dbReference>
<dbReference type="InterPro" id="IPR036034">
    <property type="entry name" value="PDZ_sf"/>
</dbReference>
<accession>A0A922L7A0</accession>
<dbReference type="Pfam" id="PF00595">
    <property type="entry name" value="PDZ"/>
    <property type="match status" value="2"/>
</dbReference>
<dbReference type="SUPFAM" id="SSF50156">
    <property type="entry name" value="PDZ domain-like"/>
    <property type="match status" value="2"/>
</dbReference>
<evidence type="ECO:0000313" key="2">
    <source>
        <dbReference type="EMBL" id="KAH9525896.1"/>
    </source>
</evidence>
<evidence type="ECO:0000259" key="1">
    <source>
        <dbReference type="PROSITE" id="PS50106"/>
    </source>
</evidence>
<gene>
    <name evidence="2" type="primary">DLG3_1</name>
    <name evidence="2" type="ORF">DERF_000029</name>
</gene>
<protein>
    <submittedName>
        <fullName evidence="2">Disks large 3</fullName>
    </submittedName>
</protein>
<comment type="caution">
    <text evidence="2">The sequence shown here is derived from an EMBL/GenBank/DDBJ whole genome shotgun (WGS) entry which is preliminary data.</text>
</comment>
<name>A0A922L7A0_DERFA</name>
<dbReference type="InterPro" id="IPR051342">
    <property type="entry name" value="PDZ_scaffold"/>
</dbReference>
<dbReference type="PROSITE" id="PS50106">
    <property type="entry name" value="PDZ"/>
    <property type="match status" value="2"/>
</dbReference>
<dbReference type="Proteomes" id="UP000790347">
    <property type="component" value="Unassembled WGS sequence"/>
</dbReference>
<evidence type="ECO:0000313" key="3">
    <source>
        <dbReference type="Proteomes" id="UP000790347"/>
    </source>
</evidence>
<reference evidence="2" key="1">
    <citation type="submission" date="2013-05" db="EMBL/GenBank/DDBJ databases">
        <authorList>
            <person name="Yim A.K.Y."/>
            <person name="Chan T.F."/>
            <person name="Ji K.M."/>
            <person name="Liu X.Y."/>
            <person name="Zhou J.W."/>
            <person name="Li R.Q."/>
            <person name="Yang K.Y."/>
            <person name="Li J."/>
            <person name="Li M."/>
            <person name="Law P.T.W."/>
            <person name="Wu Y.L."/>
            <person name="Cai Z.L."/>
            <person name="Qin H."/>
            <person name="Bao Y."/>
            <person name="Leung R.K.K."/>
            <person name="Ng P.K.S."/>
            <person name="Zou J."/>
            <person name="Zhong X.J."/>
            <person name="Ran P.X."/>
            <person name="Zhong N.S."/>
            <person name="Liu Z.G."/>
            <person name="Tsui S.K.W."/>
        </authorList>
    </citation>
    <scope>NUCLEOTIDE SEQUENCE</scope>
    <source>
        <strain evidence="2">Derf</strain>
        <tissue evidence="2">Whole organism</tissue>
    </source>
</reference>
<sequence length="398" mass="45818">MTPNYYYRLNKYDQRQQQQQQQQQQQSQYIHQYRLVSDQDHHRNCSYGNNIVNYDNDDDDDDDDDDDPWLQLSKSCIKNKSNINVRDVLNNNDGVVDDDDDDDDKYSYLQQRNQINKNELKSIEFNDNQRKKISSQLMGNTINSSSLPYRSQTRQSQEMIIRNANFEWQYIDIYLDLSECGLGISIRGGIDSPNHAGFQDVYISRILGAGAVARDGRIQLGDVIAKVNGESLENVTHKEAVNIILNAGQYIHFHIKRRKFIDSSDIYEQIEEANEDDALLIGSDRQTNFEEILFDRQRIGKGYNDCIKVEMIRDINGFGFSLIGGLDNPTREGDPGIYVNNIVPDGPVHRTGQINIGDEIVAINDTNIECVPYKWALDVIRNSPTLSVFTIRKTINWD</sequence>
<feature type="domain" description="PDZ" evidence="1">
    <location>
        <begin position="308"/>
        <end position="395"/>
    </location>
</feature>
<dbReference type="SMART" id="SM00228">
    <property type="entry name" value="PDZ"/>
    <property type="match status" value="2"/>
</dbReference>
<dbReference type="Gene3D" id="2.30.42.10">
    <property type="match status" value="2"/>
</dbReference>
<dbReference type="PANTHER" id="PTHR19964">
    <property type="entry name" value="MULTIPLE PDZ DOMAIN PROTEIN"/>
    <property type="match status" value="1"/>
</dbReference>